<dbReference type="InterPro" id="IPR006073">
    <property type="entry name" value="GTP-bd"/>
</dbReference>
<feature type="domain" description="OBG-type G" evidence="6">
    <location>
        <begin position="336"/>
        <end position="583"/>
    </location>
</feature>
<dbReference type="EMBL" id="GL883007">
    <property type="protein sequence ID" value="EGG24150.1"/>
    <property type="molecule type" value="Genomic_DNA"/>
</dbReference>
<feature type="region of interest" description="Disordered" evidence="5">
    <location>
        <begin position="612"/>
        <end position="633"/>
    </location>
</feature>
<evidence type="ECO:0000313" key="9">
    <source>
        <dbReference type="Proteomes" id="UP000007797"/>
    </source>
</evidence>
<evidence type="ECO:0000313" key="8">
    <source>
        <dbReference type="EMBL" id="EGG24150.1"/>
    </source>
</evidence>
<evidence type="ECO:0000256" key="2">
    <source>
        <dbReference type="ARBA" id="ARBA00022741"/>
    </source>
</evidence>
<dbReference type="InterPro" id="IPR027417">
    <property type="entry name" value="P-loop_NTPase"/>
</dbReference>
<dbReference type="GeneID" id="14876587"/>
<dbReference type="PROSITE" id="PS51710">
    <property type="entry name" value="G_OBG"/>
    <property type="match status" value="1"/>
</dbReference>
<gene>
    <name evidence="8" type="primary">gtpbp5</name>
    <name evidence="8" type="ORF">DFA_06296</name>
</gene>
<dbReference type="PANTHER" id="PTHR11702:SF31">
    <property type="entry name" value="MITOCHONDRIAL RIBOSOME-ASSOCIATED GTPASE 2"/>
    <property type="match status" value="1"/>
</dbReference>
<evidence type="ECO:0000256" key="4">
    <source>
        <dbReference type="SAM" id="Coils"/>
    </source>
</evidence>
<evidence type="ECO:0000256" key="3">
    <source>
        <dbReference type="ARBA" id="ARBA00023134"/>
    </source>
</evidence>
<sequence>MISRVKLLSLSSTLNKRCIQSSLISSSLNHISNNYSCKSSSSSNTLSSLSTLNRYNHIHNHHHGSMMRYYSSDKESGIQFQHSESFKELLENMDGDQLRDYAENVGAINQIEQKDATYSNLSFMDKIRIKCKAGDGGAGCVNFFRAKYIPLGPPDGGNGGNGASIIIRSDLHENNLAHLERHYVGDSGEKGKGAKKTGKDGDDIIIHVPPGTIIREVEHFYGDAESLAAAEDEARLDPNSPTFDPEYFMQKMNEPVLLDGKKVNNNKQKAGKRMWKVNRIVGEMHGYGEEIVLLQGGRGGKGNANFATGRNRSPEYAQPGLKGGDKYFELELKIIADVGLVGYPNAGKSTLLSRVSNAIPKIRNYAFTTLHPYVGVMDFPHVIDRTIKLSRRGRGGDGSAGSSSVEKAKGKLEKATMADLPGILEGAHLNIGLGLDFLKHIERTKVLCYVIDMSNEGVPSLWDGKKLKVKPDRYKKIREDQEKLKEVTQEIRARSKEMEQRSPWGDFVTLLEELENYQPGLTKKPSIIIANKMDGPFSQDHLDVFKKATAHLIDKENTTIIPISAYHMDDNQVIELKTNLKKLLEIYLIQIREQQQQLEQEMKLAEENKEPEIVKRQHYKKSKKKSSSSSSTIAADLLQRGEHEVIIDGEDIEIDVGKFKDNEKEVEMEMKMEVEEKPRRRLSRNLQRLISK</sequence>
<dbReference type="GO" id="GO:0003924">
    <property type="term" value="F:GTPase activity"/>
    <property type="evidence" value="ECO:0007669"/>
    <property type="project" value="InterPro"/>
</dbReference>
<dbReference type="Pfam" id="PF01018">
    <property type="entry name" value="GTP1_OBG"/>
    <property type="match status" value="2"/>
</dbReference>
<dbReference type="KEGG" id="dfa:DFA_06296"/>
<dbReference type="Pfam" id="PF01926">
    <property type="entry name" value="MMR_HSR1"/>
    <property type="match status" value="1"/>
</dbReference>
<accession>F4PKM6</accession>
<dbReference type="OrthoDB" id="347018at2759"/>
<dbReference type="AlphaFoldDB" id="F4PKM6"/>
<evidence type="ECO:0000259" key="7">
    <source>
        <dbReference type="PROSITE" id="PS51883"/>
    </source>
</evidence>
<keyword evidence="2" id="KW-0547">Nucleotide-binding</keyword>
<dbReference type="InterPro" id="IPR031167">
    <property type="entry name" value="G_OBG"/>
</dbReference>
<dbReference type="GO" id="GO:0005525">
    <property type="term" value="F:GTP binding"/>
    <property type="evidence" value="ECO:0007669"/>
    <property type="project" value="UniProtKB-KW"/>
</dbReference>
<proteinExistence type="inferred from homology"/>
<dbReference type="PRINTS" id="PR00326">
    <property type="entry name" value="GTP1OBG"/>
</dbReference>
<feature type="compositionally biased region" description="Basic residues" evidence="5">
    <location>
        <begin position="616"/>
        <end position="626"/>
    </location>
</feature>
<feature type="region of interest" description="Disordered" evidence="5">
    <location>
        <begin position="670"/>
        <end position="692"/>
    </location>
</feature>
<dbReference type="Proteomes" id="UP000007797">
    <property type="component" value="Unassembled WGS sequence"/>
</dbReference>
<dbReference type="GO" id="GO:0042254">
    <property type="term" value="P:ribosome biogenesis"/>
    <property type="evidence" value="ECO:0007669"/>
    <property type="project" value="UniProtKB-UniRule"/>
</dbReference>
<dbReference type="SUPFAM" id="SSF52540">
    <property type="entry name" value="P-loop containing nucleoside triphosphate hydrolases"/>
    <property type="match status" value="1"/>
</dbReference>
<feature type="domain" description="Obg" evidence="7">
    <location>
        <begin position="121"/>
        <end position="335"/>
    </location>
</feature>
<keyword evidence="4" id="KW-0175">Coiled coil</keyword>
<comment type="similarity">
    <text evidence="1">Belongs to the TRAFAC class OBG-HflX-like GTPase superfamily. OBG GTPase family.</text>
</comment>
<dbReference type="PANTHER" id="PTHR11702">
    <property type="entry name" value="DEVELOPMENTALLY REGULATED GTP-BINDING PROTEIN-RELATED"/>
    <property type="match status" value="1"/>
</dbReference>
<dbReference type="CDD" id="cd01898">
    <property type="entry name" value="Obg"/>
    <property type="match status" value="1"/>
</dbReference>
<feature type="coiled-coil region" evidence="4">
    <location>
        <begin position="577"/>
        <end position="608"/>
    </location>
</feature>
<dbReference type="GO" id="GO:0005739">
    <property type="term" value="C:mitochondrion"/>
    <property type="evidence" value="ECO:0007669"/>
    <property type="project" value="TreeGrafter"/>
</dbReference>
<dbReference type="Gene3D" id="3.40.50.300">
    <property type="entry name" value="P-loop containing nucleotide triphosphate hydrolases"/>
    <property type="match status" value="1"/>
</dbReference>
<protein>
    <submittedName>
        <fullName evidence="8">GTP1/OBG family protein</fullName>
    </submittedName>
</protein>
<dbReference type="OMA" id="PRVGHWE"/>
<organism evidence="8 9">
    <name type="scientific">Cavenderia fasciculata</name>
    <name type="common">Slime mold</name>
    <name type="synonym">Dictyostelium fasciculatum</name>
    <dbReference type="NCBI Taxonomy" id="261658"/>
    <lineage>
        <taxon>Eukaryota</taxon>
        <taxon>Amoebozoa</taxon>
        <taxon>Evosea</taxon>
        <taxon>Eumycetozoa</taxon>
        <taxon>Dictyostelia</taxon>
        <taxon>Acytosteliales</taxon>
        <taxon>Cavenderiaceae</taxon>
        <taxon>Cavenderia</taxon>
    </lineage>
</organism>
<dbReference type="GO" id="GO:0000287">
    <property type="term" value="F:magnesium ion binding"/>
    <property type="evidence" value="ECO:0007669"/>
    <property type="project" value="InterPro"/>
</dbReference>
<dbReference type="PROSITE" id="PS51883">
    <property type="entry name" value="OBG"/>
    <property type="match status" value="1"/>
</dbReference>
<dbReference type="STRING" id="1054147.F4PKM6"/>
<dbReference type="RefSeq" id="XP_004362001.1">
    <property type="nucleotide sequence ID" value="XM_004361944.1"/>
</dbReference>
<dbReference type="InterPro" id="IPR014100">
    <property type="entry name" value="GTP-bd_Obg/CgtA"/>
</dbReference>
<keyword evidence="3" id="KW-0342">GTP-binding</keyword>
<evidence type="ECO:0000259" key="6">
    <source>
        <dbReference type="PROSITE" id="PS51710"/>
    </source>
</evidence>
<dbReference type="InterPro" id="IPR006169">
    <property type="entry name" value="GTP1_OBG_dom"/>
</dbReference>
<dbReference type="HAMAP" id="MF_01454">
    <property type="entry name" value="GTPase_Obg"/>
    <property type="match status" value="1"/>
</dbReference>
<dbReference type="InterPro" id="IPR036726">
    <property type="entry name" value="GTP1_OBG_dom_sf"/>
</dbReference>
<keyword evidence="9" id="KW-1185">Reference proteome</keyword>
<dbReference type="SUPFAM" id="SSF82051">
    <property type="entry name" value="Obg GTP-binding protein N-terminal domain"/>
    <property type="match status" value="1"/>
</dbReference>
<reference evidence="9" key="1">
    <citation type="journal article" date="2011" name="Genome Res.">
        <title>Phylogeny-wide analysis of social amoeba genomes highlights ancient origins for complex intercellular communication.</title>
        <authorList>
            <person name="Heidel A.J."/>
            <person name="Lawal H.M."/>
            <person name="Felder M."/>
            <person name="Schilde C."/>
            <person name="Helps N.R."/>
            <person name="Tunggal B."/>
            <person name="Rivero F."/>
            <person name="John U."/>
            <person name="Schleicher M."/>
            <person name="Eichinger L."/>
            <person name="Platzer M."/>
            <person name="Noegel A.A."/>
            <person name="Schaap P."/>
            <person name="Gloeckner G."/>
        </authorList>
    </citation>
    <scope>NUCLEOTIDE SEQUENCE [LARGE SCALE GENOMIC DNA]</scope>
    <source>
        <strain evidence="9">SH3</strain>
    </source>
</reference>
<evidence type="ECO:0000256" key="1">
    <source>
        <dbReference type="ARBA" id="ARBA00007699"/>
    </source>
</evidence>
<evidence type="ECO:0000256" key="5">
    <source>
        <dbReference type="SAM" id="MobiDB-lite"/>
    </source>
</evidence>
<dbReference type="Gene3D" id="2.70.210.12">
    <property type="entry name" value="GTP1/OBG domain"/>
    <property type="match status" value="1"/>
</dbReference>
<name>F4PKM6_CACFS</name>
<dbReference type="FunFam" id="2.70.210.12:FF:000001">
    <property type="entry name" value="GTPase Obg"/>
    <property type="match status" value="1"/>
</dbReference>
<dbReference type="InterPro" id="IPR045086">
    <property type="entry name" value="OBG_GTPase"/>
</dbReference>